<dbReference type="EMBL" id="LGFD01000015">
    <property type="protein sequence ID" value="KUK17747.1"/>
    <property type="molecule type" value="Genomic_DNA"/>
</dbReference>
<name>A0A101EM73_9EURY</name>
<dbReference type="CDD" id="cd03801">
    <property type="entry name" value="GT4_PimA-like"/>
    <property type="match status" value="1"/>
</dbReference>
<dbReference type="Gene3D" id="3.40.50.2000">
    <property type="entry name" value="Glycogen Phosphorylase B"/>
    <property type="match status" value="2"/>
</dbReference>
<evidence type="ECO:0000259" key="1">
    <source>
        <dbReference type="Pfam" id="PF00534"/>
    </source>
</evidence>
<dbReference type="PANTHER" id="PTHR12526">
    <property type="entry name" value="GLYCOSYLTRANSFERASE"/>
    <property type="match status" value="1"/>
</dbReference>
<comment type="caution">
    <text evidence="3">The sequence shown here is derived from an EMBL/GenBank/DDBJ whole genome shotgun (WGS) entry which is preliminary data.</text>
</comment>
<keyword evidence="3" id="KW-0808">Transferase</keyword>
<feature type="domain" description="Glycosyltransferase subfamily 4-like N-terminal" evidence="2">
    <location>
        <begin position="16"/>
        <end position="196"/>
    </location>
</feature>
<reference evidence="4" key="1">
    <citation type="journal article" date="2015" name="MBio">
        <title>Genome-Resolved Metagenomic Analysis Reveals Roles for Candidate Phyla and Other Microbial Community Members in Biogeochemical Transformations in Oil Reservoirs.</title>
        <authorList>
            <person name="Hu P."/>
            <person name="Tom L."/>
            <person name="Singh A."/>
            <person name="Thomas B.C."/>
            <person name="Baker B.J."/>
            <person name="Piceno Y.M."/>
            <person name="Andersen G.L."/>
            <person name="Banfield J.F."/>
        </authorList>
    </citation>
    <scope>NUCLEOTIDE SEQUENCE [LARGE SCALE GENOMIC DNA]</scope>
</reference>
<evidence type="ECO:0000313" key="4">
    <source>
        <dbReference type="Proteomes" id="UP000053911"/>
    </source>
</evidence>
<dbReference type="InterPro" id="IPR001296">
    <property type="entry name" value="Glyco_trans_1"/>
</dbReference>
<feature type="domain" description="Glycosyl transferase family 1" evidence="1">
    <location>
        <begin position="208"/>
        <end position="377"/>
    </location>
</feature>
<evidence type="ECO:0000313" key="3">
    <source>
        <dbReference type="EMBL" id="KUK17747.1"/>
    </source>
</evidence>
<proteinExistence type="predicted"/>
<dbReference type="InterPro" id="IPR028098">
    <property type="entry name" value="Glyco_trans_4-like_N"/>
</dbReference>
<evidence type="ECO:0000259" key="2">
    <source>
        <dbReference type="Pfam" id="PF13439"/>
    </source>
</evidence>
<accession>A0A101EM73</accession>
<dbReference type="SUPFAM" id="SSF53756">
    <property type="entry name" value="UDP-Glycosyltransferase/glycogen phosphorylase"/>
    <property type="match status" value="1"/>
</dbReference>
<dbReference type="Pfam" id="PF00534">
    <property type="entry name" value="Glycos_transf_1"/>
    <property type="match status" value="1"/>
</dbReference>
<dbReference type="PATRIC" id="fig|172049.5.peg.1798"/>
<organism evidence="3 4">
    <name type="scientific">Thermococcus sibiricus</name>
    <dbReference type="NCBI Taxonomy" id="172049"/>
    <lineage>
        <taxon>Archaea</taxon>
        <taxon>Methanobacteriati</taxon>
        <taxon>Methanobacteriota</taxon>
        <taxon>Thermococci</taxon>
        <taxon>Thermococcales</taxon>
        <taxon>Thermococcaceae</taxon>
        <taxon>Thermococcus</taxon>
    </lineage>
</organism>
<dbReference type="AlphaFoldDB" id="A0A101EM73"/>
<dbReference type="Proteomes" id="UP000053911">
    <property type="component" value="Unassembled WGS sequence"/>
</dbReference>
<dbReference type="Pfam" id="PF13439">
    <property type="entry name" value="Glyco_transf_4"/>
    <property type="match status" value="1"/>
</dbReference>
<dbReference type="RefSeq" id="WP_283217551.1">
    <property type="nucleotide sequence ID" value="NZ_LGFD01000015.1"/>
</dbReference>
<dbReference type="GO" id="GO:0016757">
    <property type="term" value="F:glycosyltransferase activity"/>
    <property type="evidence" value="ECO:0007669"/>
    <property type="project" value="InterPro"/>
</dbReference>
<protein>
    <submittedName>
        <fullName evidence="3">Glycosyl transferase, group 1</fullName>
    </submittedName>
</protein>
<sequence length="402" mass="45401">MKVIITATDNPYQVRVGGKHVHQLLLEKGLSRLGVDVSTIYPNIEPEPAAKRYIKYVLSILRSFDFSSIYKDRVWQILTQLKSLYTSHQDEIANADVIHFHDVLALYSFIESNPSNSTPRILTLHGYFAREFLDYNRIPRVARNKVYNFALEIERGAIPNSDFIIAVDSRIKSYVLTSFDYPKNKICTLPNAIDTETFKPVSMDEQKLLKKQLRFAPNDFLILVPRRLVPKNGVIYAVKAMKYIKNENIKLIIAGDGIERRNIEKEIRKEGLGKKVLLIGSVPHSEIHKYFKAVDVVLIPSITSHGVQEATSLAALEGMSCGKPVIVTNVGGLKEIVTNRRTGIIVPEKDPEAIATAIETILENPDVATIIGSNAREYVLKHHSYISYASRVLDIYKKVISR</sequence>
<gene>
    <name evidence="3" type="ORF">XD54_0933</name>
</gene>